<dbReference type="STRING" id="1121884.SAMN02745131_02084"/>
<evidence type="ECO:0000256" key="1">
    <source>
        <dbReference type="ARBA" id="ARBA00008918"/>
    </source>
</evidence>
<sequence>MSPVHSLKAVQKIPASLEQVWSFFSDPANLLAITPPFLNLHVTNEVFGHEAYAGQVITYTVKPLLGIPVFWMTEIKHVVPLQMFVDEQRKGPYKLWHHQHHFKAIDGGVEMTDLVHYRLPFSFLGDIVHGPIVKPKLQQIFSFRFQKVNELFGAWPGGQAMELEFS</sequence>
<dbReference type="CDD" id="cd07820">
    <property type="entry name" value="SRPBCC_3"/>
    <property type="match status" value="1"/>
</dbReference>
<organism evidence="3 4">
    <name type="scientific">Flavisolibacter ginsengisoli DSM 18119</name>
    <dbReference type="NCBI Taxonomy" id="1121884"/>
    <lineage>
        <taxon>Bacteria</taxon>
        <taxon>Pseudomonadati</taxon>
        <taxon>Bacteroidota</taxon>
        <taxon>Chitinophagia</taxon>
        <taxon>Chitinophagales</taxon>
        <taxon>Chitinophagaceae</taxon>
        <taxon>Flavisolibacter</taxon>
    </lineage>
</organism>
<evidence type="ECO:0000259" key="2">
    <source>
        <dbReference type="Pfam" id="PF03364"/>
    </source>
</evidence>
<dbReference type="Proteomes" id="UP000184048">
    <property type="component" value="Unassembled WGS sequence"/>
</dbReference>
<keyword evidence="4" id="KW-1185">Reference proteome</keyword>
<gene>
    <name evidence="3" type="ORF">SAMN02745131_02084</name>
</gene>
<evidence type="ECO:0000313" key="4">
    <source>
        <dbReference type="Proteomes" id="UP000184048"/>
    </source>
</evidence>
<dbReference type="EMBL" id="FQUU01000007">
    <property type="protein sequence ID" value="SHF21659.1"/>
    <property type="molecule type" value="Genomic_DNA"/>
</dbReference>
<dbReference type="Gene3D" id="3.30.530.20">
    <property type="match status" value="1"/>
</dbReference>
<dbReference type="SUPFAM" id="SSF55961">
    <property type="entry name" value="Bet v1-like"/>
    <property type="match status" value="1"/>
</dbReference>
<dbReference type="Pfam" id="PF03364">
    <property type="entry name" value="Polyketide_cyc"/>
    <property type="match status" value="1"/>
</dbReference>
<protein>
    <submittedName>
        <fullName evidence="3">Ligand-binding SRPBCC domain-containing protein</fullName>
    </submittedName>
</protein>
<accession>A0A1M4ZUG1</accession>
<feature type="domain" description="Coenzyme Q-binding protein COQ10 START" evidence="2">
    <location>
        <begin position="13"/>
        <end position="124"/>
    </location>
</feature>
<reference evidence="3 4" key="1">
    <citation type="submission" date="2016-11" db="EMBL/GenBank/DDBJ databases">
        <authorList>
            <person name="Jaros S."/>
            <person name="Januszkiewicz K."/>
            <person name="Wedrychowicz H."/>
        </authorList>
    </citation>
    <scope>NUCLEOTIDE SEQUENCE [LARGE SCALE GENOMIC DNA]</scope>
    <source>
        <strain evidence="3 4">DSM 18119</strain>
    </source>
</reference>
<evidence type="ECO:0000313" key="3">
    <source>
        <dbReference type="EMBL" id="SHF21659.1"/>
    </source>
</evidence>
<dbReference type="InterPro" id="IPR023393">
    <property type="entry name" value="START-like_dom_sf"/>
</dbReference>
<comment type="similarity">
    <text evidence="1">Belongs to the ribosome association toxin RatA family.</text>
</comment>
<dbReference type="InterPro" id="IPR005031">
    <property type="entry name" value="COQ10_START"/>
</dbReference>
<name>A0A1M4ZUG1_9BACT</name>
<dbReference type="AlphaFoldDB" id="A0A1M4ZUG1"/>
<dbReference type="OrthoDB" id="9793552at2"/>
<proteinExistence type="inferred from homology"/>
<dbReference type="RefSeq" id="WP_072835271.1">
    <property type="nucleotide sequence ID" value="NZ_FQUU01000007.1"/>
</dbReference>